<evidence type="ECO:0000256" key="2">
    <source>
        <dbReference type="ARBA" id="ARBA00022448"/>
    </source>
</evidence>
<keyword evidence="7" id="KW-0675">Receptor</keyword>
<evidence type="ECO:0000313" key="14">
    <source>
        <dbReference type="Proteomes" id="UP000655225"/>
    </source>
</evidence>
<dbReference type="Pfam" id="PF00060">
    <property type="entry name" value="Lig_chan"/>
    <property type="match status" value="1"/>
</dbReference>
<keyword evidence="8" id="KW-0325">Glycoprotein</keyword>
<reference evidence="13 14" key="1">
    <citation type="submission" date="2020-04" db="EMBL/GenBank/DDBJ databases">
        <title>Plant Genome Project.</title>
        <authorList>
            <person name="Zhang R.-G."/>
        </authorList>
    </citation>
    <scope>NUCLEOTIDE SEQUENCE [LARGE SCALE GENOMIC DNA]</scope>
    <source>
        <strain evidence="13">YNK0</strain>
        <tissue evidence="13">Leaf</tissue>
    </source>
</reference>
<keyword evidence="10" id="KW-0407">Ion channel</keyword>
<keyword evidence="14" id="KW-1185">Reference proteome</keyword>
<dbReference type="SMART" id="SM00079">
    <property type="entry name" value="PBPe"/>
    <property type="match status" value="1"/>
</dbReference>
<dbReference type="Gene3D" id="3.40.190.10">
    <property type="entry name" value="Periplasmic binding protein-like II"/>
    <property type="match status" value="1"/>
</dbReference>
<evidence type="ECO:0000259" key="12">
    <source>
        <dbReference type="SMART" id="SM00079"/>
    </source>
</evidence>
<evidence type="ECO:0000256" key="1">
    <source>
        <dbReference type="ARBA" id="ARBA00004141"/>
    </source>
</evidence>
<dbReference type="SUPFAM" id="SSF53850">
    <property type="entry name" value="Periplasmic binding protein-like II"/>
    <property type="match status" value="1"/>
</dbReference>
<dbReference type="SUPFAM" id="SSF53822">
    <property type="entry name" value="Periplasmic binding protein-like I"/>
    <property type="match status" value="1"/>
</dbReference>
<sequence>MININRQCRVFVIHSSQPLATRLFIEANKMEMMAKGYVWITTDTVMNLVHSFNASIISSMQGVMGVKSYFPQTGARFQDFSARFRSRFRSEHLTEENSEPGIFAVQAYDAVWAISHAMEGRIKVNDTKNAKEHLLQRILHSDFDGLISKVCFIKWKLAPTHTFQIVNVIGKSYRELGFWTEGEGFSASTGHGDTHTISMKILGKVFWPGDPWSVPRGWALPTTTNRLKIGVPARPAFNQFVNVKHDNVGGNLSITGFAIDVFEATVERLPYYLPYKFIPYDGTVDSLVEQIHLKAFDAVVGDIAIIAKRCQHAEFSHPYTEPGLMMVVTVQLKTSNERWLFMKPFTKSMWALTVAINIYNGFVIWVIERNHCSELKGSLMNQLGVMLCLSFTTLFSLHGERLHSNLSRMAMVVWLFVALVITQSYTASLTSMLTVQRLEPTVTDVEFLRNSNAIVGCSERSYVAKYLEEVLNFHPNNIKKFNSSEDYPQALKTGEIAAVFMGAPYANLFIAKYCKDFAIVGPTYKIGGFGFVST</sequence>
<keyword evidence="6 11" id="KW-0472">Membrane</keyword>
<keyword evidence="4 11" id="KW-1133">Transmembrane helix</keyword>
<keyword evidence="5" id="KW-0406">Ion transport</keyword>
<dbReference type="FunFam" id="1.10.287.70:FF:000172">
    <property type="entry name" value="Glutamate receptor"/>
    <property type="match status" value="1"/>
</dbReference>
<evidence type="ECO:0000256" key="4">
    <source>
        <dbReference type="ARBA" id="ARBA00022989"/>
    </source>
</evidence>
<dbReference type="InterPro" id="IPR001828">
    <property type="entry name" value="ANF_lig-bd_rcpt"/>
</dbReference>
<evidence type="ECO:0000256" key="11">
    <source>
        <dbReference type="SAM" id="Phobius"/>
    </source>
</evidence>
<dbReference type="EMBL" id="JABCRI010000017">
    <property type="protein sequence ID" value="KAF8391282.1"/>
    <property type="molecule type" value="Genomic_DNA"/>
</dbReference>
<evidence type="ECO:0000256" key="10">
    <source>
        <dbReference type="ARBA" id="ARBA00023303"/>
    </source>
</evidence>
<dbReference type="InterPro" id="IPR001638">
    <property type="entry name" value="Solute-binding_3/MltF_N"/>
</dbReference>
<feature type="domain" description="Ionotropic glutamate receptor C-terminal" evidence="12">
    <location>
        <begin position="226"/>
        <end position="533"/>
    </location>
</feature>
<dbReference type="Proteomes" id="UP000655225">
    <property type="component" value="Unassembled WGS sequence"/>
</dbReference>
<dbReference type="Gene3D" id="1.10.287.70">
    <property type="match status" value="1"/>
</dbReference>
<feature type="transmembrane region" description="Helical" evidence="11">
    <location>
        <begin position="379"/>
        <end position="397"/>
    </location>
</feature>
<comment type="subcellular location">
    <subcellularLocation>
        <location evidence="1">Membrane</location>
        <topology evidence="1">Multi-pass membrane protein</topology>
    </subcellularLocation>
</comment>
<name>A0A834YSM9_TETSI</name>
<dbReference type="GO" id="GO:0015276">
    <property type="term" value="F:ligand-gated monoatomic ion channel activity"/>
    <property type="evidence" value="ECO:0007669"/>
    <property type="project" value="InterPro"/>
</dbReference>
<dbReference type="PANTHER" id="PTHR18966">
    <property type="entry name" value="IONOTROPIC GLUTAMATE RECEPTOR"/>
    <property type="match status" value="1"/>
</dbReference>
<dbReference type="CDD" id="cd13686">
    <property type="entry name" value="GluR_Plant"/>
    <property type="match status" value="1"/>
</dbReference>
<dbReference type="GO" id="GO:0016020">
    <property type="term" value="C:membrane"/>
    <property type="evidence" value="ECO:0007669"/>
    <property type="project" value="UniProtKB-SubCell"/>
</dbReference>
<protein>
    <recommendedName>
        <fullName evidence="12">Ionotropic glutamate receptor C-terminal domain-containing protein</fullName>
    </recommendedName>
</protein>
<organism evidence="13 14">
    <name type="scientific">Tetracentron sinense</name>
    <name type="common">Spur-leaf</name>
    <dbReference type="NCBI Taxonomy" id="13715"/>
    <lineage>
        <taxon>Eukaryota</taxon>
        <taxon>Viridiplantae</taxon>
        <taxon>Streptophyta</taxon>
        <taxon>Embryophyta</taxon>
        <taxon>Tracheophyta</taxon>
        <taxon>Spermatophyta</taxon>
        <taxon>Magnoliopsida</taxon>
        <taxon>Trochodendrales</taxon>
        <taxon>Trochodendraceae</taxon>
        <taxon>Tetracentron</taxon>
    </lineage>
</organism>
<proteinExistence type="predicted"/>
<dbReference type="OMA" id="ISHAMEG"/>
<evidence type="ECO:0000256" key="6">
    <source>
        <dbReference type="ARBA" id="ARBA00023136"/>
    </source>
</evidence>
<evidence type="ECO:0000313" key="13">
    <source>
        <dbReference type="EMBL" id="KAF8391282.1"/>
    </source>
</evidence>
<dbReference type="OrthoDB" id="5984008at2759"/>
<evidence type="ECO:0000256" key="3">
    <source>
        <dbReference type="ARBA" id="ARBA00022692"/>
    </source>
</evidence>
<dbReference type="FunFam" id="3.40.190.10:FF:000054">
    <property type="entry name" value="Glutamate receptor"/>
    <property type="match status" value="1"/>
</dbReference>
<gene>
    <name evidence="13" type="ORF">HHK36_023584</name>
</gene>
<feature type="transmembrane region" description="Helical" evidence="11">
    <location>
        <begin position="348"/>
        <end position="367"/>
    </location>
</feature>
<dbReference type="AlphaFoldDB" id="A0A834YSM9"/>
<evidence type="ECO:0000256" key="7">
    <source>
        <dbReference type="ARBA" id="ARBA00023170"/>
    </source>
</evidence>
<comment type="caution">
    <text evidence="13">The sequence shown here is derived from an EMBL/GenBank/DDBJ whole genome shotgun (WGS) entry which is preliminary data.</text>
</comment>
<evidence type="ECO:0000256" key="8">
    <source>
        <dbReference type="ARBA" id="ARBA00023180"/>
    </source>
</evidence>
<keyword evidence="9" id="KW-1071">Ligand-gated ion channel</keyword>
<feature type="transmembrane region" description="Helical" evidence="11">
    <location>
        <begin position="409"/>
        <end position="427"/>
    </location>
</feature>
<dbReference type="Gene3D" id="3.40.50.2300">
    <property type="match status" value="2"/>
</dbReference>
<evidence type="ECO:0000256" key="9">
    <source>
        <dbReference type="ARBA" id="ARBA00023286"/>
    </source>
</evidence>
<evidence type="ECO:0000256" key="5">
    <source>
        <dbReference type="ARBA" id="ARBA00023065"/>
    </source>
</evidence>
<dbReference type="InterPro" id="IPR001320">
    <property type="entry name" value="Iontro_rcpt_C"/>
</dbReference>
<accession>A0A834YSM9</accession>
<keyword evidence="3 11" id="KW-0812">Transmembrane</keyword>
<dbReference type="InterPro" id="IPR015683">
    <property type="entry name" value="Ionotropic_Glu_rcpt"/>
</dbReference>
<dbReference type="Pfam" id="PF01094">
    <property type="entry name" value="ANF_receptor"/>
    <property type="match status" value="1"/>
</dbReference>
<dbReference type="InterPro" id="IPR028082">
    <property type="entry name" value="Peripla_BP_I"/>
</dbReference>
<dbReference type="Pfam" id="PF00497">
    <property type="entry name" value="SBP_bac_3"/>
    <property type="match status" value="1"/>
</dbReference>
<keyword evidence="2" id="KW-0813">Transport</keyword>